<organism evidence="2 3">
    <name type="scientific">Bursaphelenchus xylophilus</name>
    <name type="common">Pinewood nematode worm</name>
    <name type="synonym">Aphelenchoides xylophilus</name>
    <dbReference type="NCBI Taxonomy" id="6326"/>
    <lineage>
        <taxon>Eukaryota</taxon>
        <taxon>Metazoa</taxon>
        <taxon>Ecdysozoa</taxon>
        <taxon>Nematoda</taxon>
        <taxon>Chromadorea</taxon>
        <taxon>Rhabditida</taxon>
        <taxon>Tylenchina</taxon>
        <taxon>Tylenchomorpha</taxon>
        <taxon>Aphelenchoidea</taxon>
        <taxon>Aphelenchoididae</taxon>
        <taxon>Bursaphelenchus</taxon>
    </lineage>
</organism>
<dbReference type="Gene3D" id="1.20.58.900">
    <property type="match status" value="1"/>
</dbReference>
<protein>
    <submittedName>
        <fullName evidence="2">(pine wood nematode) hypothetical protein</fullName>
    </submittedName>
</protein>
<dbReference type="PROSITE" id="PS50826">
    <property type="entry name" value="RUN"/>
    <property type="match status" value="1"/>
</dbReference>
<keyword evidence="3" id="KW-1185">Reference proteome</keyword>
<evidence type="ECO:0000313" key="2">
    <source>
        <dbReference type="EMBL" id="CAD5217516.1"/>
    </source>
</evidence>
<evidence type="ECO:0000313" key="3">
    <source>
        <dbReference type="Proteomes" id="UP000659654"/>
    </source>
</evidence>
<dbReference type="Pfam" id="PF02759">
    <property type="entry name" value="RUN"/>
    <property type="match status" value="1"/>
</dbReference>
<dbReference type="InterPro" id="IPR058732">
    <property type="entry name" value="RUNDC1_M"/>
</dbReference>
<evidence type="ECO:0000259" key="1">
    <source>
        <dbReference type="PROSITE" id="PS50826"/>
    </source>
</evidence>
<dbReference type="AlphaFoldDB" id="A0A7I8WY84"/>
<dbReference type="InterPro" id="IPR047343">
    <property type="entry name" value="RUSC1_2"/>
</dbReference>
<dbReference type="PANTHER" id="PTHR15591:SF19">
    <property type="entry name" value="RUN DOMAIN-CONTAINING PROTEIN 1 ISOFORM X1"/>
    <property type="match status" value="1"/>
</dbReference>
<feature type="domain" description="RUN" evidence="1">
    <location>
        <begin position="364"/>
        <end position="557"/>
    </location>
</feature>
<dbReference type="PANTHER" id="PTHR15591">
    <property type="entry name" value="RUN AND SH3 DOMAIN CONTAINING"/>
    <property type="match status" value="1"/>
</dbReference>
<dbReference type="EMBL" id="CAJFDI010000002">
    <property type="protein sequence ID" value="CAD5217516.1"/>
    <property type="molecule type" value="Genomic_DNA"/>
</dbReference>
<dbReference type="SMR" id="A0A7I8WY84"/>
<comment type="caution">
    <text evidence="2">The sequence shown here is derived from an EMBL/GenBank/DDBJ whole genome shotgun (WGS) entry which is preliminary data.</text>
</comment>
<dbReference type="OrthoDB" id="10068328at2759"/>
<gene>
    <name evidence="2" type="ORF">BXYJ_LOCUS5074</name>
</gene>
<dbReference type="InterPro" id="IPR037213">
    <property type="entry name" value="Run_dom_sf"/>
</dbReference>
<name>A0A7I8WY84_BURXY</name>
<dbReference type="SUPFAM" id="SSF140741">
    <property type="entry name" value="RUN domain-like"/>
    <property type="match status" value="1"/>
</dbReference>
<reference evidence="2" key="1">
    <citation type="submission" date="2020-09" db="EMBL/GenBank/DDBJ databases">
        <authorList>
            <person name="Kikuchi T."/>
        </authorList>
    </citation>
    <scope>NUCLEOTIDE SEQUENCE</scope>
    <source>
        <strain evidence="2">Ka4C1</strain>
    </source>
</reference>
<dbReference type="Proteomes" id="UP000659654">
    <property type="component" value="Unassembled WGS sequence"/>
</dbReference>
<dbReference type="CDD" id="cd17683">
    <property type="entry name" value="RUN_RUNDC1"/>
    <property type="match status" value="1"/>
</dbReference>
<dbReference type="Proteomes" id="UP000582659">
    <property type="component" value="Unassembled WGS sequence"/>
</dbReference>
<dbReference type="InterPro" id="IPR004012">
    <property type="entry name" value="Run_dom"/>
</dbReference>
<dbReference type="SMART" id="SM00593">
    <property type="entry name" value="RUN"/>
    <property type="match status" value="1"/>
</dbReference>
<sequence>MMTPTETTNSDDIFKELGLNTQANICSNEKSISPSNFLNSVLQSDEDSACDVDRWASSSIEDSSSQVNGSEKVKELEEEHSRLSESVLTLSTHFAHIQFRLQQINAAPNENRDEMLKELLDFASQGCIDITDVRAQAKELKKLQETDGETPQVKEKRAHVLDLIQKLRQQTEDLEKFAYDFGHGGMPMSELKLRQKMVFDKLQEKIRLKIDMEDNDPESLRKTLDEGIEQVLNPIKEKDKLVDQLQTQITDLERFVQFLQQEPRSEDDLSAIRSFESAYKPAPRKSSILSMFGLYNPRHFERNELKKSPVGNHYGDQRAQLELAVDKVIEVMKQRQLLTFDHPEREDMTVEELNQQLFELSDEAVVSVVRKQLAPCLKALLEHGMKKVVENASAFNALNYLGFGCMSRRGKLRRQSSISDGKQLIHVWNIIELYYEVKKAEEREDAAVGQLTQTFNLDSVAGKQATSQQVLLATIENIATSHDKLKRSLDAKWKAFVSAALNSKRLPAWIRIIFRSDFVIYRCYETWSYVCRTGCEDIRPLLEKLHEFMFELPVDLAIRPFQQNRDAF</sequence>
<accession>A0A7I8WY84</accession>
<proteinExistence type="predicted"/>
<dbReference type="Pfam" id="PF26030">
    <property type="entry name" value="RUNDC1"/>
    <property type="match status" value="1"/>
</dbReference>
<dbReference type="EMBL" id="CAJFCV020000002">
    <property type="protein sequence ID" value="CAG9101183.1"/>
    <property type="molecule type" value="Genomic_DNA"/>
</dbReference>